<dbReference type="EMBL" id="FNGS01000002">
    <property type="protein sequence ID" value="SDL40636.1"/>
    <property type="molecule type" value="Genomic_DNA"/>
</dbReference>
<proteinExistence type="predicted"/>
<organism evidence="3 4">
    <name type="scientific">Siphonobacter aquaeclarae</name>
    <dbReference type="NCBI Taxonomy" id="563176"/>
    <lineage>
        <taxon>Bacteria</taxon>
        <taxon>Pseudomonadati</taxon>
        <taxon>Bacteroidota</taxon>
        <taxon>Cytophagia</taxon>
        <taxon>Cytophagales</taxon>
        <taxon>Cytophagaceae</taxon>
        <taxon>Siphonobacter</taxon>
    </lineage>
</organism>
<name>A0A1G9JTP5_9BACT</name>
<evidence type="ECO:0000256" key="1">
    <source>
        <dbReference type="SAM" id="SignalP"/>
    </source>
</evidence>
<reference evidence="3 4" key="1">
    <citation type="submission" date="2016-10" db="EMBL/GenBank/DDBJ databases">
        <authorList>
            <person name="de Groot N.N."/>
        </authorList>
    </citation>
    <scope>NUCLEOTIDE SEQUENCE [LARGE SCALE GENOMIC DNA]</scope>
    <source>
        <strain evidence="3 4">DSM 21668</strain>
    </source>
</reference>
<evidence type="ECO:0000313" key="3">
    <source>
        <dbReference type="EMBL" id="SDL40636.1"/>
    </source>
</evidence>
<dbReference type="STRING" id="563176.SAMN04488090_0747"/>
<feature type="chain" id="PRO_5011695928" description="Ig-like domain-containing protein" evidence="1">
    <location>
        <begin position="27"/>
        <end position="1750"/>
    </location>
</feature>
<dbReference type="InterPro" id="IPR044023">
    <property type="entry name" value="Ig_7"/>
</dbReference>
<dbReference type="RefSeq" id="WP_143011013.1">
    <property type="nucleotide sequence ID" value="NZ_FNGS01000002.1"/>
</dbReference>
<dbReference type="CDD" id="cd00161">
    <property type="entry name" value="beta-trefoil_Ricin-like"/>
    <property type="match status" value="1"/>
</dbReference>
<dbReference type="Pfam" id="PF19081">
    <property type="entry name" value="Ig_7"/>
    <property type="match status" value="1"/>
</dbReference>
<dbReference type="OrthoDB" id="9814627at2"/>
<feature type="signal peptide" evidence="1">
    <location>
        <begin position="1"/>
        <end position="26"/>
    </location>
</feature>
<evidence type="ECO:0000259" key="2">
    <source>
        <dbReference type="Pfam" id="PF19081"/>
    </source>
</evidence>
<evidence type="ECO:0000313" key="4">
    <source>
        <dbReference type="Proteomes" id="UP000198901"/>
    </source>
</evidence>
<sequence length="1750" mass="188313">MAKLYKHPIQAFLLFSSILCSFPVSGQKTETDSLKKSARISSAQNFTGQPSLIPSSPQAASLGKYGDVPVSHYTGVPPISAPIYEIKSRDLTLPISVSYHGGGVRVEEEASQVGLGWALNAGGVIRRQIRGRDDLKSNGYTWKRLSQLAYAGNSALCFFLNQGDYSIFFANGGTEIESILQNMTTISGYEPIVDGELDIFTYNIGGMAGQFVIIPDGNGGFSAKSLKSDDIQISILGTQQSDWNFQLTLPNGVEYTFAFKERQKVIDPGLKQTMKIQDAAYDTSPYTGTPVEHIGAWYLTKIKSNMTLEEINFQYNSGAYVRQLPTGSENYEIAPGNAYTSHPTFRWSVSEVLSEEVTLEEINFTNGKVKFTRSGREDRPTGSVKLDQIEVLASNGSTVLKVSFQYDYFSSGSGSPSYVSKRLKLLSIKDITGGTGQPPYSFEYYGGSNLPDKNSYQQDYWGFYNGATGNDTKGTMIPSDQVIPSAQYKLPSALQGGANRTVDSEKVKANQLIKVTYPTGGSTTYNWESNLATNATRYSDQNPVILVTDYLGNSIEFKGPGLRIASIQNSDGNEKTTFEYLDPSTGIKTGKLMSGLAFIQWFTGSGLAYSSSSKHPFSSSPQGNLVGYSSVVSYKGSSRLSNGYTVFRFDNKVEQSNVSSFCLYSADGISCNQTFLESAGSFYCDPYSSPINNHISISEPSMPNVVYLPNGNQLEETYYNSDNRPVKSTINTYELADNSTIPSYRVKKYYRTLASSPQYYGLVYRIQTGWTKLKESKEITYEGNSDNPLSIVTEYVYHPTYKQLIKATKTDSKTGPNKVNVNGASLWDRQIETSYKYSFDFNDNSAVITMPQKNIIAIPIETAVAVVTTNGTSIISTPTSWKKISYNYDGSRFMPAKIESKIGTGSVYTETTYLNYDGRGNLLYFVNREGIPTWIDYYGVSDLGKTDLVKKITIGITSSLSRSEDWDYKPLVGLSSSRDYNGRMLFYLYDGFNRLSEIRENSTSGNLIKSFSYNYTNQTGQNYTGINVAPGVVAPSNPSLTGGSGCSAPTPSISASSTSYTSGGPAVSLSVNNCTGGSVSWNTNQTSNSISVTPSSPTTYTARCTVGSCYSEQSIYISTGSTSGGTSLVSGSCYRIKLKSAGTGNAYLQALSDNTVERRAASGANDQIWKVESVGTNQYKFTVQDNTSRVTTITSQGMGTRITLSPYSSSSLQAWSLQSNSSNDYRIYTSNGTTWDVDNYGNGVFLQLWGSTSEPEYTYRQFNFESVGCPGSSSGGNSVTCSGMTFTDGQLLGVANGRNVYVRVINGCLYITAGDAGPADAPMALDWLYILINNSGWASNVPHFTSATATSCFKQPGDTCSGTGTVSCPQPSISVNPTAINSGGQATLQTSSACSGGVIEWRIQGGGSIGQGASFSVSPTTSTSYVAVCKVGSCTSAASGAVTVTVNNTGGGNSVTCSGITFTDGQLLGTGNGRNIYVRVINGCLYITAGDAGPTDAPWALDWLYILINNGGWAANVTQFNSTVATSCFKQPTETCSGTTTCPAPTISASTTSINANDPVTLQTSSSCPGGTIEWRISGGNVVGSGTSLVVNPASSTSYVAVCKIGSCTSANSNTVNITVNSSGCTAQLPDYCWNQTIPANYFHFKSAPPTATIAGPYWSLSTGNPPFYGNAWYLQAGDPNSVIYPPGTNDINLPVNDYRIDVSSETTKTAKLYFNGVLKWSQQFSGSAQLHPTCWGELQSGTRVYFVVE</sequence>
<dbReference type="Gene3D" id="2.80.10.50">
    <property type="match status" value="1"/>
</dbReference>
<keyword evidence="4" id="KW-1185">Reference proteome</keyword>
<keyword evidence="1" id="KW-0732">Signal</keyword>
<feature type="domain" description="Ig-like" evidence="2">
    <location>
        <begin position="1371"/>
        <end position="1447"/>
    </location>
</feature>
<dbReference type="SUPFAM" id="SSF50370">
    <property type="entry name" value="Ricin B-like lectins"/>
    <property type="match status" value="1"/>
</dbReference>
<dbReference type="InterPro" id="IPR035992">
    <property type="entry name" value="Ricin_B-like_lectins"/>
</dbReference>
<protein>
    <recommendedName>
        <fullName evidence="2">Ig-like domain-containing protein</fullName>
    </recommendedName>
</protein>
<accession>A0A1G9JTP5</accession>
<dbReference type="Proteomes" id="UP000198901">
    <property type="component" value="Unassembled WGS sequence"/>
</dbReference>
<gene>
    <name evidence="3" type="ORF">SAMN04488090_0747</name>
</gene>